<comment type="similarity">
    <text evidence="3 15">Belongs to the cytochrome c oxidase subunit 2 family.</text>
</comment>
<name>A0A0H2MI94_9PROT</name>
<protein>
    <recommendedName>
        <fullName evidence="16">Cytochrome c oxidase subunit 2</fullName>
        <ecNumber evidence="16">7.1.1.9</ecNumber>
    </recommendedName>
</protein>
<dbReference type="Gene3D" id="2.60.40.420">
    <property type="entry name" value="Cupredoxins - blue copper proteins"/>
    <property type="match status" value="1"/>
</dbReference>
<evidence type="ECO:0000313" key="21">
    <source>
        <dbReference type="Proteomes" id="UP000035444"/>
    </source>
</evidence>
<reference evidence="20 21" key="1">
    <citation type="submission" date="2015-03" db="EMBL/GenBank/DDBJ databases">
        <title>Genome Sequence of Kiloniella spongiae MEBiC09566, isolated from a marine sponge.</title>
        <authorList>
            <person name="Shao Z."/>
            <person name="Wang L."/>
            <person name="Li X."/>
        </authorList>
    </citation>
    <scope>NUCLEOTIDE SEQUENCE [LARGE SCALE GENOMIC DNA]</scope>
    <source>
        <strain evidence="20 21">MEBiC09566</strain>
    </source>
</reference>
<feature type="domain" description="Cytochrome oxidase subunit II transmembrane region profile" evidence="19">
    <location>
        <begin position="28"/>
        <end position="123"/>
    </location>
</feature>
<comment type="catalytic activity">
    <reaction evidence="14 16">
        <text>4 Fe(II)-[cytochrome c] + O2 + 8 H(+)(in) = 4 Fe(III)-[cytochrome c] + 2 H2O + 4 H(+)(out)</text>
        <dbReference type="Rhea" id="RHEA:11436"/>
        <dbReference type="Rhea" id="RHEA-COMP:10350"/>
        <dbReference type="Rhea" id="RHEA-COMP:14399"/>
        <dbReference type="ChEBI" id="CHEBI:15377"/>
        <dbReference type="ChEBI" id="CHEBI:15378"/>
        <dbReference type="ChEBI" id="CHEBI:15379"/>
        <dbReference type="ChEBI" id="CHEBI:29033"/>
        <dbReference type="ChEBI" id="CHEBI:29034"/>
        <dbReference type="EC" id="7.1.1.9"/>
    </reaction>
</comment>
<evidence type="ECO:0000256" key="13">
    <source>
        <dbReference type="ARBA" id="ARBA00024688"/>
    </source>
</evidence>
<dbReference type="InterPro" id="IPR002429">
    <property type="entry name" value="CcO_II-like_C"/>
</dbReference>
<evidence type="ECO:0000256" key="9">
    <source>
        <dbReference type="ARBA" id="ARBA00022982"/>
    </source>
</evidence>
<keyword evidence="6 15" id="KW-0812">Transmembrane</keyword>
<dbReference type="PROSITE" id="PS50999">
    <property type="entry name" value="COX2_TM"/>
    <property type="match status" value="1"/>
</dbReference>
<dbReference type="GO" id="GO:0005507">
    <property type="term" value="F:copper ion binding"/>
    <property type="evidence" value="ECO:0007669"/>
    <property type="project" value="InterPro"/>
</dbReference>
<evidence type="ECO:0000256" key="14">
    <source>
        <dbReference type="ARBA" id="ARBA00047816"/>
    </source>
</evidence>
<dbReference type="NCBIfam" id="TIGR02866">
    <property type="entry name" value="CoxB"/>
    <property type="match status" value="1"/>
</dbReference>
<keyword evidence="21" id="KW-1185">Reference proteome</keyword>
<evidence type="ECO:0000259" key="18">
    <source>
        <dbReference type="PROSITE" id="PS50857"/>
    </source>
</evidence>
<evidence type="ECO:0000256" key="11">
    <source>
        <dbReference type="ARBA" id="ARBA00023008"/>
    </source>
</evidence>
<dbReference type="InterPro" id="IPR011759">
    <property type="entry name" value="Cyt_c_oxidase_su2_TM_dom"/>
</dbReference>
<dbReference type="EC" id="7.1.1.9" evidence="16"/>
<evidence type="ECO:0000256" key="2">
    <source>
        <dbReference type="ARBA" id="ARBA00004141"/>
    </source>
</evidence>
<evidence type="ECO:0000256" key="8">
    <source>
        <dbReference type="ARBA" id="ARBA00022967"/>
    </source>
</evidence>
<keyword evidence="9 15" id="KW-0249">Electron transport</keyword>
<keyword evidence="10 17" id="KW-1133">Transmembrane helix</keyword>
<dbReference type="InterPro" id="IPR014222">
    <property type="entry name" value="Cyt_c_oxidase_su2"/>
</dbReference>
<proteinExistence type="inferred from homology"/>
<comment type="cofactor">
    <cofactor evidence="16">
        <name>Cu cation</name>
        <dbReference type="ChEBI" id="CHEBI:23378"/>
    </cofactor>
    <text evidence="16">Binds a copper A center.</text>
</comment>
<feature type="transmembrane region" description="Helical" evidence="17">
    <location>
        <begin position="95"/>
        <end position="117"/>
    </location>
</feature>
<dbReference type="InterPro" id="IPR045187">
    <property type="entry name" value="CcO_II"/>
</dbReference>
<evidence type="ECO:0000256" key="15">
    <source>
        <dbReference type="RuleBase" id="RU000456"/>
    </source>
</evidence>
<dbReference type="PROSITE" id="PS50857">
    <property type="entry name" value="COX2_CUA"/>
    <property type="match status" value="1"/>
</dbReference>
<keyword evidence="5 15" id="KW-0679">Respiratory chain</keyword>
<evidence type="ECO:0000256" key="7">
    <source>
        <dbReference type="ARBA" id="ARBA00022723"/>
    </source>
</evidence>
<comment type="subcellular location">
    <subcellularLocation>
        <location evidence="15">Cell membrane</location>
        <topology evidence="15">Multi-pass membrane protein</topology>
    </subcellularLocation>
    <subcellularLocation>
        <location evidence="2">Membrane</location>
        <topology evidence="2">Multi-pass membrane protein</topology>
    </subcellularLocation>
</comment>
<gene>
    <name evidence="20" type="ORF">WH96_02025</name>
</gene>
<evidence type="ECO:0000256" key="1">
    <source>
        <dbReference type="ARBA" id="ARBA00001971"/>
    </source>
</evidence>
<dbReference type="PRINTS" id="PR01166">
    <property type="entry name" value="CYCOXIDASEII"/>
</dbReference>
<sequence length="277" mass="30798">MTFLKRIAYLISAVALFGGLAATGHASQPTEWGLGLQDAASPTAVALEEFHELLLYIIVAVCVVVLVLMLYVMFRFSEKRNPVPSKTSHNTLLEIIWTAVPVIILVIIAIPSFKILYAADSNPDTEMTIKAIGKQWYWSYEYPDQGDFTFDAYMKSEDELEPGEPRLLATDNAIVVPVNTKIRLLVTGDDVIHSFAMPSMGLKLDGVPGRINETWFEVTAEGTYYGQCSEICGTGHSYMPIMIKAVSKEEFAKWVEFAKDEFAAIEDNRSVQVAQLN</sequence>
<keyword evidence="8" id="KW-1278">Translocase</keyword>
<comment type="caution">
    <text evidence="20">The sequence shown here is derived from an EMBL/GenBank/DDBJ whole genome shotgun (WGS) entry which is preliminary data.</text>
</comment>
<keyword evidence="12 17" id="KW-0472">Membrane</keyword>
<dbReference type="STRING" id="1489064.WH96_02025"/>
<dbReference type="InterPro" id="IPR034210">
    <property type="entry name" value="CcO_II_C"/>
</dbReference>
<organism evidence="20 21">
    <name type="scientific">Kiloniella spongiae</name>
    <dbReference type="NCBI Taxonomy" id="1489064"/>
    <lineage>
        <taxon>Bacteria</taxon>
        <taxon>Pseudomonadati</taxon>
        <taxon>Pseudomonadota</taxon>
        <taxon>Alphaproteobacteria</taxon>
        <taxon>Rhodospirillales</taxon>
        <taxon>Kiloniellaceae</taxon>
        <taxon>Kiloniella</taxon>
    </lineage>
</organism>
<evidence type="ECO:0000256" key="4">
    <source>
        <dbReference type="ARBA" id="ARBA00022448"/>
    </source>
</evidence>
<feature type="domain" description="Cytochrome oxidase subunit II copper A binding" evidence="18">
    <location>
        <begin position="124"/>
        <end position="257"/>
    </location>
</feature>
<evidence type="ECO:0000256" key="3">
    <source>
        <dbReference type="ARBA" id="ARBA00007866"/>
    </source>
</evidence>
<feature type="transmembrane region" description="Helical" evidence="17">
    <location>
        <begin position="53"/>
        <end position="74"/>
    </location>
</feature>
<dbReference type="SUPFAM" id="SSF49503">
    <property type="entry name" value="Cupredoxins"/>
    <property type="match status" value="1"/>
</dbReference>
<dbReference type="OrthoDB" id="9781261at2"/>
<dbReference type="SUPFAM" id="SSF81464">
    <property type="entry name" value="Cytochrome c oxidase subunit II-like, transmembrane region"/>
    <property type="match status" value="1"/>
</dbReference>
<dbReference type="PANTHER" id="PTHR22888:SF9">
    <property type="entry name" value="CYTOCHROME C OXIDASE SUBUNIT 2"/>
    <property type="match status" value="1"/>
</dbReference>
<dbReference type="InterPro" id="IPR008972">
    <property type="entry name" value="Cupredoxin"/>
</dbReference>
<dbReference type="PROSITE" id="PS00078">
    <property type="entry name" value="COX2"/>
    <property type="match status" value="1"/>
</dbReference>
<dbReference type="InterPro" id="IPR001505">
    <property type="entry name" value="Copper_CuA"/>
</dbReference>
<dbReference type="FunFam" id="2.60.40.420:FF:000001">
    <property type="entry name" value="Cytochrome c oxidase subunit 2"/>
    <property type="match status" value="1"/>
</dbReference>
<keyword evidence="4 15" id="KW-0813">Transport</keyword>
<dbReference type="AlphaFoldDB" id="A0A0H2MI94"/>
<evidence type="ECO:0000256" key="12">
    <source>
        <dbReference type="ARBA" id="ARBA00023136"/>
    </source>
</evidence>
<dbReference type="Pfam" id="PF02790">
    <property type="entry name" value="COX2_TM"/>
    <property type="match status" value="1"/>
</dbReference>
<dbReference type="RefSeq" id="WP_047762438.1">
    <property type="nucleotide sequence ID" value="NZ_LAQL01000002.1"/>
</dbReference>
<keyword evidence="11 16" id="KW-0186">Copper</keyword>
<evidence type="ECO:0000256" key="16">
    <source>
        <dbReference type="RuleBase" id="RU004024"/>
    </source>
</evidence>
<evidence type="ECO:0000313" key="20">
    <source>
        <dbReference type="EMBL" id="KLN62314.1"/>
    </source>
</evidence>
<dbReference type="GO" id="GO:0042773">
    <property type="term" value="P:ATP synthesis coupled electron transport"/>
    <property type="evidence" value="ECO:0007669"/>
    <property type="project" value="TreeGrafter"/>
</dbReference>
<dbReference type="InterPro" id="IPR036257">
    <property type="entry name" value="Cyt_c_oxidase_su2_TM_sf"/>
</dbReference>
<evidence type="ECO:0000256" key="5">
    <source>
        <dbReference type="ARBA" id="ARBA00022660"/>
    </source>
</evidence>
<dbReference type="GO" id="GO:0016491">
    <property type="term" value="F:oxidoreductase activity"/>
    <property type="evidence" value="ECO:0007669"/>
    <property type="project" value="InterPro"/>
</dbReference>
<dbReference type="Gene3D" id="1.10.287.90">
    <property type="match status" value="1"/>
</dbReference>
<dbReference type="Proteomes" id="UP000035444">
    <property type="component" value="Unassembled WGS sequence"/>
</dbReference>
<dbReference type="PANTHER" id="PTHR22888">
    <property type="entry name" value="CYTOCHROME C OXIDASE, SUBUNIT II"/>
    <property type="match status" value="1"/>
</dbReference>
<dbReference type="EMBL" id="LAQL01000002">
    <property type="protein sequence ID" value="KLN62314.1"/>
    <property type="molecule type" value="Genomic_DNA"/>
</dbReference>
<dbReference type="GO" id="GO:0005886">
    <property type="term" value="C:plasma membrane"/>
    <property type="evidence" value="ECO:0007669"/>
    <property type="project" value="UniProtKB-SubCell"/>
</dbReference>
<dbReference type="Pfam" id="PF00116">
    <property type="entry name" value="COX2"/>
    <property type="match status" value="1"/>
</dbReference>
<dbReference type="GO" id="GO:0004129">
    <property type="term" value="F:cytochrome-c oxidase activity"/>
    <property type="evidence" value="ECO:0007669"/>
    <property type="project" value="UniProtKB-EC"/>
</dbReference>
<evidence type="ECO:0000256" key="6">
    <source>
        <dbReference type="ARBA" id="ARBA00022692"/>
    </source>
</evidence>
<comment type="cofactor">
    <cofactor evidence="1">
        <name>heme</name>
        <dbReference type="ChEBI" id="CHEBI:30413"/>
    </cofactor>
</comment>
<evidence type="ECO:0000259" key="19">
    <source>
        <dbReference type="PROSITE" id="PS50999"/>
    </source>
</evidence>
<dbReference type="CDD" id="cd13912">
    <property type="entry name" value="CcO_II_C"/>
    <property type="match status" value="1"/>
</dbReference>
<evidence type="ECO:0000256" key="17">
    <source>
        <dbReference type="SAM" id="Phobius"/>
    </source>
</evidence>
<dbReference type="PATRIC" id="fig|1489064.4.peg.1331"/>
<keyword evidence="7 16" id="KW-0479">Metal-binding</keyword>
<comment type="function">
    <text evidence="13 16">Subunits I and II form the functional core of the enzyme complex. Electrons originating in cytochrome c are transferred via heme a and Cu(A) to the binuclear center formed by heme a3 and Cu(B).</text>
</comment>
<accession>A0A0H2MI94</accession>
<evidence type="ECO:0000256" key="10">
    <source>
        <dbReference type="ARBA" id="ARBA00022989"/>
    </source>
</evidence>